<dbReference type="Proteomes" id="UP000800092">
    <property type="component" value="Unassembled WGS sequence"/>
</dbReference>
<evidence type="ECO:0000313" key="2">
    <source>
        <dbReference type="EMBL" id="KAF2234733.1"/>
    </source>
</evidence>
<feature type="compositionally biased region" description="Polar residues" evidence="1">
    <location>
        <begin position="353"/>
        <end position="370"/>
    </location>
</feature>
<organism evidence="2 3">
    <name type="scientific">Viridothelium virens</name>
    <name type="common">Speckled blister lichen</name>
    <name type="synonym">Trypethelium virens</name>
    <dbReference type="NCBI Taxonomy" id="1048519"/>
    <lineage>
        <taxon>Eukaryota</taxon>
        <taxon>Fungi</taxon>
        <taxon>Dikarya</taxon>
        <taxon>Ascomycota</taxon>
        <taxon>Pezizomycotina</taxon>
        <taxon>Dothideomycetes</taxon>
        <taxon>Dothideomycetes incertae sedis</taxon>
        <taxon>Trypetheliales</taxon>
        <taxon>Trypetheliaceae</taxon>
        <taxon>Viridothelium</taxon>
    </lineage>
</organism>
<protein>
    <submittedName>
        <fullName evidence="2">Uncharacterized protein</fullName>
    </submittedName>
</protein>
<feature type="region of interest" description="Disordered" evidence="1">
    <location>
        <begin position="353"/>
        <end position="393"/>
    </location>
</feature>
<reference evidence="2" key="1">
    <citation type="journal article" date="2020" name="Stud. Mycol.">
        <title>101 Dothideomycetes genomes: a test case for predicting lifestyles and emergence of pathogens.</title>
        <authorList>
            <person name="Haridas S."/>
            <person name="Albert R."/>
            <person name="Binder M."/>
            <person name="Bloem J."/>
            <person name="Labutti K."/>
            <person name="Salamov A."/>
            <person name="Andreopoulos B."/>
            <person name="Baker S."/>
            <person name="Barry K."/>
            <person name="Bills G."/>
            <person name="Bluhm B."/>
            <person name="Cannon C."/>
            <person name="Castanera R."/>
            <person name="Culley D."/>
            <person name="Daum C."/>
            <person name="Ezra D."/>
            <person name="Gonzalez J."/>
            <person name="Henrissat B."/>
            <person name="Kuo A."/>
            <person name="Liang C."/>
            <person name="Lipzen A."/>
            <person name="Lutzoni F."/>
            <person name="Magnuson J."/>
            <person name="Mondo S."/>
            <person name="Nolan M."/>
            <person name="Ohm R."/>
            <person name="Pangilinan J."/>
            <person name="Park H.-J."/>
            <person name="Ramirez L."/>
            <person name="Alfaro M."/>
            <person name="Sun H."/>
            <person name="Tritt A."/>
            <person name="Yoshinaga Y."/>
            <person name="Zwiers L.-H."/>
            <person name="Turgeon B."/>
            <person name="Goodwin S."/>
            <person name="Spatafora J."/>
            <person name="Crous P."/>
            <person name="Grigoriev I."/>
        </authorList>
    </citation>
    <scope>NUCLEOTIDE SEQUENCE</scope>
    <source>
        <strain evidence="2">Tuck. ex Michener</strain>
    </source>
</reference>
<accession>A0A6A6HB76</accession>
<dbReference type="OrthoDB" id="5273928at2759"/>
<name>A0A6A6HB76_VIRVR</name>
<feature type="compositionally biased region" description="Basic and acidic residues" evidence="1">
    <location>
        <begin position="375"/>
        <end position="384"/>
    </location>
</feature>
<dbReference type="Gene3D" id="3.80.10.10">
    <property type="entry name" value="Ribonuclease Inhibitor"/>
    <property type="match status" value="1"/>
</dbReference>
<evidence type="ECO:0000256" key="1">
    <source>
        <dbReference type="SAM" id="MobiDB-lite"/>
    </source>
</evidence>
<keyword evidence="3" id="KW-1185">Reference proteome</keyword>
<dbReference type="InterPro" id="IPR032675">
    <property type="entry name" value="LRR_dom_sf"/>
</dbReference>
<proteinExistence type="predicted"/>
<evidence type="ECO:0000313" key="3">
    <source>
        <dbReference type="Proteomes" id="UP000800092"/>
    </source>
</evidence>
<sequence length="407" mass="46549">MPVKKFDGESGQVYLEHICKIRRPVDRWAYATRGSTEGLHHYVHSRGAASLEAMSLRTILVKSAELTTKEVRGLPAQYAEQIWKELKSSQLLSLSVWAAFVSAYPEERLYRYYRSRVQMLDSPLYSYLDQISTLTSNNESRLTFLTLHQNDYMMKDLISISNLPNLASLRLCQDRRSPSNLDDRMIWKWTQRIVNSGATTSLQYLRSIELSGYPGVTMRSVEYLSLLPALTQIKLLSHQMDAPYGWHCQGRTSSDLNDQIRERVEHELRGEWDTLHPRVDLSEMLDLDQVASITDYTRACHLVDGVRVLDRASSQPILFLNIGPAWNTDSSWQDDGRAIVVWRNLLDADASSNDLQSNAGSDPHQSSQGFLGNKHPREEQCAHEAKKRMLKSGKRSNLDEVIHGFMF</sequence>
<dbReference type="EMBL" id="ML991796">
    <property type="protein sequence ID" value="KAF2234733.1"/>
    <property type="molecule type" value="Genomic_DNA"/>
</dbReference>
<dbReference type="AlphaFoldDB" id="A0A6A6HB76"/>
<dbReference type="SUPFAM" id="SSF52047">
    <property type="entry name" value="RNI-like"/>
    <property type="match status" value="1"/>
</dbReference>
<gene>
    <name evidence="2" type="ORF">EV356DRAFT_576429</name>
</gene>